<reference evidence="1 2" key="2">
    <citation type="submission" date="2013-09" db="EMBL/GenBank/DDBJ databases">
        <title>Whole genome comparison of six Crocosphaera watsonii strains with differing phenotypes.</title>
        <authorList>
            <person name="Bench S.R."/>
            <person name="Heller P."/>
            <person name="Frank I."/>
            <person name="Arciniega M."/>
            <person name="Shilova I.N."/>
            <person name="Zehr J.P."/>
        </authorList>
    </citation>
    <scope>NUCLEOTIDE SEQUENCE [LARGE SCALE GENOMIC DNA]</scope>
    <source>
        <strain evidence="1 2">WH 0401</strain>
    </source>
</reference>
<organism evidence="1 2">
    <name type="scientific">Crocosphaera watsonii WH 0401</name>
    <dbReference type="NCBI Taxonomy" id="555881"/>
    <lineage>
        <taxon>Bacteria</taxon>
        <taxon>Bacillati</taxon>
        <taxon>Cyanobacteriota</taxon>
        <taxon>Cyanophyceae</taxon>
        <taxon>Oscillatoriophycideae</taxon>
        <taxon>Chroococcales</taxon>
        <taxon>Aphanothecaceae</taxon>
        <taxon>Crocosphaera</taxon>
    </lineage>
</organism>
<sequence>MKKGSYLYQTKFSSLNLTIADIPKKWQALAGKNFFDSARSTTLP</sequence>
<reference evidence="1 2" key="1">
    <citation type="submission" date="2013-01" db="EMBL/GenBank/DDBJ databases">
        <authorList>
            <person name="Bench S."/>
        </authorList>
    </citation>
    <scope>NUCLEOTIDE SEQUENCE [LARGE SCALE GENOMIC DNA]</scope>
    <source>
        <strain evidence="1 2">WH 0401</strain>
    </source>
</reference>
<comment type="caution">
    <text evidence="1">The sequence shown here is derived from an EMBL/GenBank/DDBJ whole genome shotgun (WGS) entry which is preliminary data.</text>
</comment>
<dbReference type="Proteomes" id="UP000018198">
    <property type="component" value="Unassembled WGS sequence"/>
</dbReference>
<protein>
    <submittedName>
        <fullName evidence="1">Uncharacterized protein</fullName>
    </submittedName>
</protein>
<evidence type="ECO:0000313" key="1">
    <source>
        <dbReference type="EMBL" id="CCQ60568.1"/>
    </source>
</evidence>
<name>T2J3W5_CROWT</name>
<gene>
    <name evidence="1" type="ORF">CWATWH0401_4624</name>
</gene>
<dbReference type="AlphaFoldDB" id="T2J3W5"/>
<accession>T2J3W5</accession>
<dbReference type="EMBL" id="CAQM01000164">
    <property type="protein sequence ID" value="CCQ60568.1"/>
    <property type="molecule type" value="Genomic_DNA"/>
</dbReference>
<proteinExistence type="predicted"/>
<evidence type="ECO:0000313" key="2">
    <source>
        <dbReference type="Proteomes" id="UP000018198"/>
    </source>
</evidence>